<protein>
    <recommendedName>
        <fullName evidence="4">Lipoprotein</fullName>
    </recommendedName>
</protein>
<feature type="signal peptide" evidence="1">
    <location>
        <begin position="1"/>
        <end position="21"/>
    </location>
</feature>
<organism evidence="2 3">
    <name type="scientific">Comamonas resistens</name>
    <dbReference type="NCBI Taxonomy" id="3046670"/>
    <lineage>
        <taxon>Bacteria</taxon>
        <taxon>Pseudomonadati</taxon>
        <taxon>Pseudomonadota</taxon>
        <taxon>Betaproteobacteria</taxon>
        <taxon>Burkholderiales</taxon>
        <taxon>Comamonadaceae</taxon>
        <taxon>Comamonas</taxon>
    </lineage>
</organism>
<proteinExistence type="predicted"/>
<name>A0ABY8SU95_9BURK</name>
<keyword evidence="3" id="KW-1185">Reference proteome</keyword>
<dbReference type="Proteomes" id="UP001240697">
    <property type="component" value="Chromosome"/>
</dbReference>
<evidence type="ECO:0000313" key="3">
    <source>
        <dbReference type="Proteomes" id="UP001240697"/>
    </source>
</evidence>
<keyword evidence="1" id="KW-0732">Signal</keyword>
<evidence type="ECO:0000256" key="1">
    <source>
        <dbReference type="SAM" id="SignalP"/>
    </source>
</evidence>
<dbReference type="EMBL" id="CP125947">
    <property type="protein sequence ID" value="WHS64866.1"/>
    <property type="molecule type" value="Genomic_DNA"/>
</dbReference>
<reference evidence="2 3" key="1">
    <citation type="submission" date="2023-05" db="EMBL/GenBank/DDBJ databases">
        <authorList>
            <person name="Yin Y."/>
            <person name="Lu Z."/>
        </authorList>
    </citation>
    <scope>NUCLEOTIDE SEQUENCE [LARGE SCALE GENOMIC DNA]</scope>
    <source>
        <strain evidence="2 3">ZM22</strain>
    </source>
</reference>
<accession>A0ABY8SU95</accession>
<dbReference type="RefSeq" id="WP_283485977.1">
    <property type="nucleotide sequence ID" value="NZ_CP125947.1"/>
</dbReference>
<gene>
    <name evidence="2" type="ORF">QMY55_20630</name>
</gene>
<sequence length="191" mass="20212">MQQGSWWGYGALPVVLSAALAACTSMPAGLSSPATQPPVQAVQQSCHPEPLTGAAALLGAFADITPTQALQAEAAGARVCWGGGLRTLQAVSEDRDCLVLLQAEFSEQAGLGWPREPRFFKACGKGTYDRQLLQPFTLVWLSGKVTGQAEFAGTPIPVIEIDALYRGSDCLEGDTAPQCVHSYLQPLKKPQ</sequence>
<feature type="chain" id="PRO_5046251610" description="Lipoprotein" evidence="1">
    <location>
        <begin position="22"/>
        <end position="191"/>
    </location>
</feature>
<evidence type="ECO:0000313" key="2">
    <source>
        <dbReference type="EMBL" id="WHS64866.1"/>
    </source>
</evidence>
<evidence type="ECO:0008006" key="4">
    <source>
        <dbReference type="Google" id="ProtNLM"/>
    </source>
</evidence>